<keyword evidence="4 11" id="KW-1003">Cell membrane</keyword>
<dbReference type="NCBIfam" id="NF005922">
    <property type="entry name" value="PRK07928.1"/>
    <property type="match status" value="1"/>
</dbReference>
<feature type="transmembrane region" description="Helical" evidence="11">
    <location>
        <begin position="89"/>
        <end position="110"/>
    </location>
</feature>
<keyword evidence="14" id="KW-1185">Reference proteome</keyword>
<evidence type="ECO:0000256" key="9">
    <source>
        <dbReference type="ARBA" id="ARBA00023027"/>
    </source>
</evidence>
<accession>A0A1G6X2Q5</accession>
<evidence type="ECO:0000256" key="8">
    <source>
        <dbReference type="ARBA" id="ARBA00022989"/>
    </source>
</evidence>
<evidence type="ECO:0000256" key="7">
    <source>
        <dbReference type="ARBA" id="ARBA00022967"/>
    </source>
</evidence>
<dbReference type="Pfam" id="PF00507">
    <property type="entry name" value="Oxidored_q4"/>
    <property type="match status" value="1"/>
</dbReference>
<evidence type="ECO:0000256" key="5">
    <source>
        <dbReference type="ARBA" id="ARBA00022692"/>
    </source>
</evidence>
<dbReference type="InterPro" id="IPR038430">
    <property type="entry name" value="NDAH_ubi_oxred_su3_sf"/>
</dbReference>
<evidence type="ECO:0000256" key="2">
    <source>
        <dbReference type="ARBA" id="ARBA00008472"/>
    </source>
</evidence>
<dbReference type="GO" id="GO:0008137">
    <property type="term" value="F:NADH dehydrogenase (ubiquinone) activity"/>
    <property type="evidence" value="ECO:0007669"/>
    <property type="project" value="InterPro"/>
</dbReference>
<dbReference type="GO" id="GO:0050136">
    <property type="term" value="F:NADH dehydrogenase (quinone) (non-electrogenic) activity"/>
    <property type="evidence" value="ECO:0007669"/>
    <property type="project" value="UniProtKB-UniRule"/>
</dbReference>
<dbReference type="FunFam" id="1.20.58.1610:FF:000002">
    <property type="entry name" value="NADH-quinone oxidoreductase subunit A"/>
    <property type="match status" value="1"/>
</dbReference>
<evidence type="ECO:0000256" key="11">
    <source>
        <dbReference type="HAMAP-Rule" id="MF_01394"/>
    </source>
</evidence>
<dbReference type="EMBL" id="FMYH01000010">
    <property type="protein sequence ID" value="SDD71576.1"/>
    <property type="molecule type" value="Genomic_DNA"/>
</dbReference>
<dbReference type="PANTHER" id="PTHR11058">
    <property type="entry name" value="NADH-UBIQUINONE OXIDOREDUCTASE CHAIN 3"/>
    <property type="match status" value="1"/>
</dbReference>
<feature type="transmembrane region" description="Helical" evidence="11">
    <location>
        <begin position="62"/>
        <end position="83"/>
    </location>
</feature>
<proteinExistence type="inferred from homology"/>
<keyword evidence="9 11" id="KW-0520">NAD</keyword>
<keyword evidence="5 11" id="KW-0812">Transmembrane</keyword>
<comment type="function">
    <text evidence="11">NDH-1 shuttles electrons from NADH, via FMN and iron-sulfur (Fe-S) centers, to quinones in the respiratory chain. The immediate electron acceptor for the enzyme in this species is believed to be a menaquinone. Couples the redox reaction to proton translocation (for every two electrons transferred, four hydrogen ions are translocated across the cytoplasmic membrane), and thus conserves the redox energy in a proton gradient.</text>
</comment>
<keyword evidence="7 11" id="KW-1278">Translocase</keyword>
<comment type="subunit">
    <text evidence="11">NDH-1 is composed of 14 different subunits. Subunits NuoA, H, J, K, L, M, N constitute the membrane sector of the complex.</text>
</comment>
<evidence type="ECO:0000256" key="3">
    <source>
        <dbReference type="ARBA" id="ARBA00022448"/>
    </source>
</evidence>
<name>A0A1G6X2Q5_9MICO</name>
<evidence type="ECO:0000256" key="10">
    <source>
        <dbReference type="ARBA" id="ARBA00023136"/>
    </source>
</evidence>
<gene>
    <name evidence="11" type="primary">nuoA</name>
    <name evidence="13" type="ORF">SAMN05216410_0055</name>
</gene>
<dbReference type="PANTHER" id="PTHR11058:SF22">
    <property type="entry name" value="NADH-QUINONE OXIDOREDUCTASE SUBUNIT A"/>
    <property type="match status" value="1"/>
</dbReference>
<comment type="catalytic activity">
    <reaction evidence="11 12">
        <text>a quinone + NADH + 5 H(+)(in) = a quinol + NAD(+) + 4 H(+)(out)</text>
        <dbReference type="Rhea" id="RHEA:57888"/>
        <dbReference type="ChEBI" id="CHEBI:15378"/>
        <dbReference type="ChEBI" id="CHEBI:24646"/>
        <dbReference type="ChEBI" id="CHEBI:57540"/>
        <dbReference type="ChEBI" id="CHEBI:57945"/>
        <dbReference type="ChEBI" id="CHEBI:132124"/>
    </reaction>
</comment>
<dbReference type="InterPro" id="IPR023043">
    <property type="entry name" value="NAD(P)H_OxRDtase_bac/plastid"/>
</dbReference>
<dbReference type="Proteomes" id="UP000199039">
    <property type="component" value="Unassembled WGS sequence"/>
</dbReference>
<evidence type="ECO:0000313" key="14">
    <source>
        <dbReference type="Proteomes" id="UP000199039"/>
    </source>
</evidence>
<evidence type="ECO:0000313" key="13">
    <source>
        <dbReference type="EMBL" id="SDD71576.1"/>
    </source>
</evidence>
<dbReference type="AlphaFoldDB" id="A0A1G6X2Q5"/>
<dbReference type="InterPro" id="IPR000440">
    <property type="entry name" value="NADH_UbQ/plastoQ_OxRdtase_su3"/>
</dbReference>
<dbReference type="Gene3D" id="1.20.58.1610">
    <property type="entry name" value="NADH:ubiquinone/plastoquinone oxidoreductase, chain 3"/>
    <property type="match status" value="1"/>
</dbReference>
<feature type="transmembrane region" description="Helical" evidence="11">
    <location>
        <begin position="6"/>
        <end position="29"/>
    </location>
</feature>
<dbReference type="GO" id="GO:0005886">
    <property type="term" value="C:plasma membrane"/>
    <property type="evidence" value="ECO:0007669"/>
    <property type="project" value="UniProtKB-SubCell"/>
</dbReference>
<keyword evidence="3 11" id="KW-0813">Transport</keyword>
<dbReference type="STRING" id="1814289.SAMN05216410_0055"/>
<dbReference type="HAMAP" id="MF_01394">
    <property type="entry name" value="NDH1_NuoA"/>
    <property type="match status" value="1"/>
</dbReference>
<comment type="subcellular location">
    <subcellularLocation>
        <location evidence="11 12">Cell membrane</location>
        <topology evidence="11 12">Multi-pass membrane protein</topology>
    </subcellularLocation>
    <subcellularLocation>
        <location evidence="1">Membrane</location>
        <topology evidence="1">Multi-pass membrane protein</topology>
    </subcellularLocation>
</comment>
<keyword evidence="6 11" id="KW-0874">Quinone</keyword>
<evidence type="ECO:0000256" key="1">
    <source>
        <dbReference type="ARBA" id="ARBA00004141"/>
    </source>
</evidence>
<protein>
    <recommendedName>
        <fullName evidence="11">NADH-quinone oxidoreductase subunit A</fullName>
        <ecNumber evidence="11">7.1.1.-</ecNumber>
    </recommendedName>
    <alternativeName>
        <fullName evidence="11">NADH dehydrogenase I subunit A</fullName>
    </alternativeName>
    <alternativeName>
        <fullName evidence="11">NDH-1 subunit A</fullName>
    </alternativeName>
    <alternativeName>
        <fullName evidence="11">NUO1</fullName>
    </alternativeName>
</protein>
<organism evidence="13 14">
    <name type="scientific">Sanguibacter gelidistatuariae</name>
    <dbReference type="NCBI Taxonomy" id="1814289"/>
    <lineage>
        <taxon>Bacteria</taxon>
        <taxon>Bacillati</taxon>
        <taxon>Actinomycetota</taxon>
        <taxon>Actinomycetes</taxon>
        <taxon>Micrococcales</taxon>
        <taxon>Sanguibacteraceae</taxon>
        <taxon>Sanguibacter</taxon>
    </lineage>
</organism>
<comment type="similarity">
    <text evidence="2 11 12">Belongs to the complex I subunit 3 family.</text>
</comment>
<dbReference type="RefSeq" id="WP_093186359.1">
    <property type="nucleotide sequence ID" value="NZ_FMYH01000010.1"/>
</dbReference>
<sequence length="120" mass="13230">MNNPYVPLLVLMGIAMVLALGGVGASAVIGPKRYNRAKLDAYECGIEPTPLAAGGGRFPVKYYLVAMTFIIFDIEVVFLYPWAVDFTTLATFGLVAMLAFLALITVPFIYEWRRGGFEWV</sequence>
<keyword evidence="8 11" id="KW-1133">Transmembrane helix</keyword>
<reference evidence="13 14" key="1">
    <citation type="submission" date="2016-09" db="EMBL/GenBank/DDBJ databases">
        <authorList>
            <person name="Capua I."/>
            <person name="De Benedictis P."/>
            <person name="Joannis T."/>
            <person name="Lombin L.H."/>
            <person name="Cattoli G."/>
        </authorList>
    </citation>
    <scope>NUCLEOTIDE SEQUENCE [LARGE SCALE GENOMIC DNA]</scope>
    <source>
        <strain evidence="13 14">ISLP-3</strain>
    </source>
</reference>
<dbReference type="GO" id="GO:0048038">
    <property type="term" value="F:quinone binding"/>
    <property type="evidence" value="ECO:0007669"/>
    <property type="project" value="UniProtKB-KW"/>
</dbReference>
<dbReference type="OrthoDB" id="9791970at2"/>
<evidence type="ECO:0000256" key="4">
    <source>
        <dbReference type="ARBA" id="ARBA00022475"/>
    </source>
</evidence>
<evidence type="ECO:0000256" key="12">
    <source>
        <dbReference type="RuleBase" id="RU003639"/>
    </source>
</evidence>
<dbReference type="GO" id="GO:0030964">
    <property type="term" value="C:NADH dehydrogenase complex"/>
    <property type="evidence" value="ECO:0007669"/>
    <property type="project" value="TreeGrafter"/>
</dbReference>
<evidence type="ECO:0000256" key="6">
    <source>
        <dbReference type="ARBA" id="ARBA00022719"/>
    </source>
</evidence>
<keyword evidence="10 11" id="KW-0472">Membrane</keyword>
<dbReference type="EC" id="7.1.1.-" evidence="11"/>